<accession>A0A9Q1EMP4</accession>
<comment type="caution">
    <text evidence="1">The sequence shown here is derived from an EMBL/GenBank/DDBJ whole genome shotgun (WGS) entry which is preliminary data.</text>
</comment>
<evidence type="ECO:0000313" key="1">
    <source>
        <dbReference type="EMBL" id="KAJ8341622.1"/>
    </source>
</evidence>
<dbReference type="EMBL" id="JAINUF010000015">
    <property type="protein sequence ID" value="KAJ8341622.1"/>
    <property type="molecule type" value="Genomic_DNA"/>
</dbReference>
<organism evidence="1 2">
    <name type="scientific">Synaphobranchus kaupii</name>
    <name type="common">Kaup's arrowtooth eel</name>
    <dbReference type="NCBI Taxonomy" id="118154"/>
    <lineage>
        <taxon>Eukaryota</taxon>
        <taxon>Metazoa</taxon>
        <taxon>Chordata</taxon>
        <taxon>Craniata</taxon>
        <taxon>Vertebrata</taxon>
        <taxon>Euteleostomi</taxon>
        <taxon>Actinopterygii</taxon>
        <taxon>Neopterygii</taxon>
        <taxon>Teleostei</taxon>
        <taxon>Anguilliformes</taxon>
        <taxon>Synaphobranchidae</taxon>
        <taxon>Synaphobranchus</taxon>
    </lineage>
</organism>
<dbReference type="Proteomes" id="UP001152622">
    <property type="component" value="Chromosome 15"/>
</dbReference>
<protein>
    <submittedName>
        <fullName evidence="1">Uncharacterized protein</fullName>
    </submittedName>
</protein>
<reference evidence="1" key="1">
    <citation type="journal article" date="2023" name="Science">
        <title>Genome structures resolve the early diversification of teleost fishes.</title>
        <authorList>
            <person name="Parey E."/>
            <person name="Louis A."/>
            <person name="Montfort J."/>
            <person name="Bouchez O."/>
            <person name="Roques C."/>
            <person name="Iampietro C."/>
            <person name="Lluch J."/>
            <person name="Castinel A."/>
            <person name="Donnadieu C."/>
            <person name="Desvignes T."/>
            <person name="Floi Bucao C."/>
            <person name="Jouanno E."/>
            <person name="Wen M."/>
            <person name="Mejri S."/>
            <person name="Dirks R."/>
            <person name="Jansen H."/>
            <person name="Henkel C."/>
            <person name="Chen W.J."/>
            <person name="Zahm M."/>
            <person name="Cabau C."/>
            <person name="Klopp C."/>
            <person name="Thompson A.W."/>
            <person name="Robinson-Rechavi M."/>
            <person name="Braasch I."/>
            <person name="Lecointre G."/>
            <person name="Bobe J."/>
            <person name="Postlethwait J.H."/>
            <person name="Berthelot C."/>
            <person name="Roest Crollius H."/>
            <person name="Guiguen Y."/>
        </authorList>
    </citation>
    <scope>NUCLEOTIDE SEQUENCE</scope>
    <source>
        <strain evidence="1">WJC10195</strain>
    </source>
</reference>
<evidence type="ECO:0000313" key="2">
    <source>
        <dbReference type="Proteomes" id="UP001152622"/>
    </source>
</evidence>
<gene>
    <name evidence="1" type="ORF">SKAU_G00339130</name>
</gene>
<name>A0A9Q1EMP4_SYNKA</name>
<proteinExistence type="predicted"/>
<dbReference type="AlphaFoldDB" id="A0A9Q1EMP4"/>
<sequence>MPVRQSFPEDQSLRRHQSASARPVDKCLLLLGKTGLGNPLPLRWPLSVRCGLPPVNRSAFTHTIKSLLVTGALAAAALRDGKVEGASGGDDSVSAYRLPAFSQSEFGPFDRRHQFLCITVGSGRIATPCASHRLPSERTDAGYRLRSPRAL</sequence>
<keyword evidence="2" id="KW-1185">Reference proteome</keyword>